<evidence type="ECO:0000256" key="19">
    <source>
        <dbReference type="ARBA" id="ARBA00023180"/>
    </source>
</evidence>
<evidence type="ECO:0000256" key="17">
    <source>
        <dbReference type="ARBA" id="ARBA00023136"/>
    </source>
</evidence>
<dbReference type="SUPFAM" id="SSF53448">
    <property type="entry name" value="Nucleotide-diphospho-sugar transferases"/>
    <property type="match status" value="1"/>
</dbReference>
<keyword evidence="19" id="KW-0325">Glycoprotein</keyword>
<dbReference type="InterPro" id="IPR000772">
    <property type="entry name" value="Ricin_B_lectin"/>
</dbReference>
<keyword evidence="18 24" id="KW-1015">Disulfide bond</keyword>
<keyword evidence="27" id="KW-1185">Reference proteome</keyword>
<keyword evidence="20 24" id="KW-0464">Manganese</keyword>
<keyword evidence="15 24" id="KW-1133">Transmembrane helix</keyword>
<reference evidence="26" key="2">
    <citation type="submission" date="2025-09" db="UniProtKB">
        <authorList>
            <consortium name="Ensembl"/>
        </authorList>
    </citation>
    <scope>IDENTIFICATION</scope>
</reference>
<comment type="similarity">
    <text evidence="5 24">Belongs to the glycosyltransferase 2 family. GalNAc-T subfamily.</text>
</comment>
<comment type="pathway">
    <text evidence="4 24">Protein modification; protein glycosylation.</text>
</comment>
<dbReference type="FunFam" id="3.90.550.10:FF:000026">
    <property type="entry name" value="Polypeptide N-acetylgalactosaminyltransferase"/>
    <property type="match status" value="1"/>
</dbReference>
<organism evidence="26 27">
    <name type="scientific">Oncorhynchus kisutch</name>
    <name type="common">Coho salmon</name>
    <name type="synonym">Salmo kisutch</name>
    <dbReference type="NCBI Taxonomy" id="8019"/>
    <lineage>
        <taxon>Eukaryota</taxon>
        <taxon>Metazoa</taxon>
        <taxon>Chordata</taxon>
        <taxon>Craniata</taxon>
        <taxon>Vertebrata</taxon>
        <taxon>Euteleostomi</taxon>
        <taxon>Actinopterygii</taxon>
        <taxon>Neopterygii</taxon>
        <taxon>Teleostei</taxon>
        <taxon>Protacanthopterygii</taxon>
        <taxon>Salmoniformes</taxon>
        <taxon>Salmonidae</taxon>
        <taxon>Salmoninae</taxon>
        <taxon>Oncorhynchus</taxon>
    </lineage>
</organism>
<evidence type="ECO:0000256" key="22">
    <source>
        <dbReference type="ARBA" id="ARBA00052209"/>
    </source>
</evidence>
<sequence length="538" mass="60901">MRRKSRILLCFAVLWVLGIAYYFYSGTTLSRKDDWNAIDSSNQAQVHSNADDKTHSLETLPPGKVRWQDFDQDLYVGATVVRPGQDPYARNKFNQVECDKLRMDRGVPDTRHDHCRHKQWKTELPASSVVITFHNEARSALLRTVVSVLKKSPPHLVKEIILVDDYSDNPEDGALLGKIEKIRVLRNDRREGLMRSRVRGADAATANVLTFLDSHCECNEHWLEPLLERVAEDKTRVVSPIIDVINMDNFQYVGASADLKGGFDWNLVFKWDYMTLEQRRARQGNPTAPIKTPMIAGGLFVMDKDYFELLGKYDMMMDVWGGENLEISFRVWQCGGSLEIIPCSRVGHVFRKQHPYTFPGGSGTVFARNTRRAAEVWMDEFKNFYYAAVPSARNVPYGRTEGNTAVPDHQDIAFGALQQGGNCLDTLGHFADGVVGVYECHNAGGNQEWALTKDKSVKHMDLCLTVVDRTAGSQIKLQGCRENDSRQKWEQIESNSKLRHVGSNLCLDSHSARTGGLTVEVCSPNLNQQWKFTLNLQL</sequence>
<dbReference type="InterPro" id="IPR035992">
    <property type="entry name" value="Ricin_B-like_lectins"/>
</dbReference>
<dbReference type="Proteomes" id="UP000694557">
    <property type="component" value="Unassembled WGS sequence"/>
</dbReference>
<evidence type="ECO:0000256" key="1">
    <source>
        <dbReference type="ARBA" id="ARBA00001936"/>
    </source>
</evidence>
<keyword evidence="16 24" id="KW-0333">Golgi apparatus</keyword>
<feature type="transmembrane region" description="Helical" evidence="24">
    <location>
        <begin position="7"/>
        <end position="24"/>
    </location>
</feature>
<dbReference type="Pfam" id="PF00535">
    <property type="entry name" value="Glycos_transf_2"/>
    <property type="match status" value="1"/>
</dbReference>
<dbReference type="GO" id="GO:0046872">
    <property type="term" value="F:metal ion binding"/>
    <property type="evidence" value="ECO:0007669"/>
    <property type="project" value="UniProtKB-KW"/>
</dbReference>
<dbReference type="AlphaFoldDB" id="A0A8C7DR50"/>
<evidence type="ECO:0000256" key="18">
    <source>
        <dbReference type="ARBA" id="ARBA00023157"/>
    </source>
</evidence>
<dbReference type="CDD" id="cd23434">
    <property type="entry name" value="beta-trefoil_Ricin_GALNT2"/>
    <property type="match status" value="1"/>
</dbReference>
<comment type="function">
    <text evidence="23">Catalyzes the initial reaction in O-linked oligosaccharide biosynthesis, the transfer of an N-acetyl-D-galactosamine residue to a serine or threonine residue on the protein receptor. Has a broad spectrum of substrates for peptides such as EA2, Muc5AC, Muc1a, Muc1b. Probably involved in O-linked glycosylation of the immunoglobulin A1 (IgA1) hinge region. Involved in O-linked glycosylation of APOC-III, ANGPTL3 and PLTP. It participates in the regulation of HDL-C metabolism.</text>
</comment>
<evidence type="ECO:0000256" key="16">
    <source>
        <dbReference type="ARBA" id="ARBA00023034"/>
    </source>
</evidence>
<evidence type="ECO:0000256" key="5">
    <source>
        <dbReference type="ARBA" id="ARBA00005680"/>
    </source>
</evidence>
<dbReference type="Pfam" id="PF00652">
    <property type="entry name" value="Ricin_B_lectin"/>
    <property type="match status" value="1"/>
</dbReference>
<evidence type="ECO:0000256" key="6">
    <source>
        <dbReference type="ARBA" id="ARBA00022525"/>
    </source>
</evidence>
<evidence type="ECO:0000256" key="7">
    <source>
        <dbReference type="ARBA" id="ARBA00022553"/>
    </source>
</evidence>
<keyword evidence="11" id="KW-0479">Metal-binding</keyword>
<evidence type="ECO:0000256" key="20">
    <source>
        <dbReference type="ARBA" id="ARBA00023211"/>
    </source>
</evidence>
<comment type="catalytic activity">
    <reaction evidence="22">
        <text>L-seryl-[protein] + UDP-N-acetyl-alpha-D-galactosamine = a 3-O-[N-acetyl-alpha-D-galactosaminyl]-L-seryl-[protein] + UDP + H(+)</text>
        <dbReference type="Rhea" id="RHEA:23956"/>
        <dbReference type="Rhea" id="RHEA-COMP:9863"/>
        <dbReference type="Rhea" id="RHEA-COMP:12788"/>
        <dbReference type="ChEBI" id="CHEBI:15378"/>
        <dbReference type="ChEBI" id="CHEBI:29999"/>
        <dbReference type="ChEBI" id="CHEBI:53604"/>
        <dbReference type="ChEBI" id="CHEBI:58223"/>
        <dbReference type="ChEBI" id="CHEBI:67138"/>
        <dbReference type="EC" id="2.4.1.41"/>
    </reaction>
</comment>
<comment type="cofactor">
    <cofactor evidence="1 24">
        <name>Mn(2+)</name>
        <dbReference type="ChEBI" id="CHEBI:29035"/>
    </cofactor>
</comment>
<dbReference type="GO" id="GO:0000139">
    <property type="term" value="C:Golgi membrane"/>
    <property type="evidence" value="ECO:0007669"/>
    <property type="project" value="UniProtKB-SubCell"/>
</dbReference>
<evidence type="ECO:0000256" key="15">
    <source>
        <dbReference type="ARBA" id="ARBA00022989"/>
    </source>
</evidence>
<evidence type="ECO:0000256" key="11">
    <source>
        <dbReference type="ARBA" id="ARBA00022723"/>
    </source>
</evidence>
<evidence type="ECO:0000259" key="25">
    <source>
        <dbReference type="SMART" id="SM00458"/>
    </source>
</evidence>
<dbReference type="GO" id="GO:0005576">
    <property type="term" value="C:extracellular region"/>
    <property type="evidence" value="ECO:0007669"/>
    <property type="project" value="UniProtKB-SubCell"/>
</dbReference>
<evidence type="ECO:0000256" key="24">
    <source>
        <dbReference type="RuleBase" id="RU361242"/>
    </source>
</evidence>
<evidence type="ECO:0000256" key="14">
    <source>
        <dbReference type="ARBA" id="ARBA00022974"/>
    </source>
</evidence>
<keyword evidence="8 24" id="KW-0328">Glycosyltransferase</keyword>
<evidence type="ECO:0000256" key="23">
    <source>
        <dbReference type="ARBA" id="ARBA00058945"/>
    </source>
</evidence>
<dbReference type="EC" id="2.4.1.-" evidence="24"/>
<accession>A0A8C7DR50</accession>
<keyword evidence="13" id="KW-0735">Signal-anchor</keyword>
<evidence type="ECO:0000256" key="12">
    <source>
        <dbReference type="ARBA" id="ARBA00022734"/>
    </source>
</evidence>
<feature type="domain" description="Ricin B lectin" evidence="25">
    <location>
        <begin position="408"/>
        <end position="533"/>
    </location>
</feature>
<dbReference type="GO" id="GO:0006493">
    <property type="term" value="P:protein O-linked glycosylation"/>
    <property type="evidence" value="ECO:0007669"/>
    <property type="project" value="TreeGrafter"/>
</dbReference>
<dbReference type="PANTHER" id="PTHR11675">
    <property type="entry name" value="N-ACETYLGALACTOSAMINYLTRANSFERASE"/>
    <property type="match status" value="1"/>
</dbReference>
<dbReference type="SMART" id="SM00458">
    <property type="entry name" value="RICIN"/>
    <property type="match status" value="1"/>
</dbReference>
<evidence type="ECO:0000256" key="8">
    <source>
        <dbReference type="ARBA" id="ARBA00022676"/>
    </source>
</evidence>
<gene>
    <name evidence="26" type="primary">GALNT2</name>
    <name evidence="26" type="synonym">LOC109870196</name>
</gene>
<comment type="catalytic activity">
    <reaction evidence="21">
        <text>L-threonyl-[protein] + UDP-N-acetyl-alpha-D-galactosamine = a 3-O-[N-acetyl-alpha-D-galactosaminyl]-L-threonyl-[protein] + UDP + H(+)</text>
        <dbReference type="Rhea" id="RHEA:52424"/>
        <dbReference type="Rhea" id="RHEA-COMP:11060"/>
        <dbReference type="Rhea" id="RHEA-COMP:11689"/>
        <dbReference type="ChEBI" id="CHEBI:15378"/>
        <dbReference type="ChEBI" id="CHEBI:30013"/>
        <dbReference type="ChEBI" id="CHEBI:58223"/>
        <dbReference type="ChEBI" id="CHEBI:67138"/>
        <dbReference type="ChEBI" id="CHEBI:87075"/>
        <dbReference type="EC" id="2.4.1.41"/>
    </reaction>
</comment>
<evidence type="ECO:0000256" key="4">
    <source>
        <dbReference type="ARBA" id="ARBA00004922"/>
    </source>
</evidence>
<evidence type="ECO:0000256" key="3">
    <source>
        <dbReference type="ARBA" id="ARBA00004613"/>
    </source>
</evidence>
<keyword evidence="10 24" id="KW-0812">Transmembrane</keyword>
<evidence type="ECO:0000313" key="27">
    <source>
        <dbReference type="Proteomes" id="UP000694557"/>
    </source>
</evidence>
<dbReference type="CDD" id="cd02510">
    <property type="entry name" value="pp-GalNAc-T"/>
    <property type="match status" value="1"/>
</dbReference>
<dbReference type="PANTHER" id="PTHR11675:SF49">
    <property type="entry name" value="POLYPEPTIDE N-ACETYLGALACTOSAMINYLTRANSFERASE 2"/>
    <property type="match status" value="1"/>
</dbReference>
<evidence type="ECO:0000256" key="2">
    <source>
        <dbReference type="ARBA" id="ARBA00004447"/>
    </source>
</evidence>
<protein>
    <recommendedName>
        <fullName evidence="24">Polypeptide N-acetylgalactosaminyltransferase</fullName>
        <ecNumber evidence="24">2.4.1.-</ecNumber>
    </recommendedName>
    <alternativeName>
        <fullName evidence="24">Protein-UDP acetylgalactosaminyltransferase</fullName>
    </alternativeName>
</protein>
<dbReference type="Ensembl" id="ENSOKIT00005022848.1">
    <property type="protein sequence ID" value="ENSOKIP00005021485.1"/>
    <property type="gene ID" value="ENSOKIG00005009421.1"/>
</dbReference>
<keyword evidence="7" id="KW-0597">Phosphoprotein</keyword>
<keyword evidence="14" id="KW-0654">Proteoglycan</keyword>
<evidence type="ECO:0000256" key="21">
    <source>
        <dbReference type="ARBA" id="ARBA00050905"/>
    </source>
</evidence>
<evidence type="ECO:0000313" key="26">
    <source>
        <dbReference type="Ensembl" id="ENSOKIP00005021485.1"/>
    </source>
</evidence>
<reference evidence="26" key="1">
    <citation type="submission" date="2025-08" db="UniProtKB">
        <authorList>
            <consortium name="Ensembl"/>
        </authorList>
    </citation>
    <scope>IDENTIFICATION</scope>
</reference>
<evidence type="ECO:0000256" key="9">
    <source>
        <dbReference type="ARBA" id="ARBA00022679"/>
    </source>
</evidence>
<evidence type="ECO:0000256" key="10">
    <source>
        <dbReference type="ARBA" id="ARBA00022692"/>
    </source>
</evidence>
<dbReference type="SUPFAM" id="SSF50370">
    <property type="entry name" value="Ricin B-like lectins"/>
    <property type="match status" value="1"/>
</dbReference>
<dbReference type="InterPro" id="IPR045885">
    <property type="entry name" value="GalNAc-T"/>
</dbReference>
<dbReference type="GO" id="GO:0030246">
    <property type="term" value="F:carbohydrate binding"/>
    <property type="evidence" value="ECO:0007669"/>
    <property type="project" value="UniProtKB-KW"/>
</dbReference>
<proteinExistence type="inferred from homology"/>
<keyword evidence="6" id="KW-0964">Secreted</keyword>
<comment type="subcellular location">
    <subcellularLocation>
        <location evidence="24">Golgi apparatus membrane</location>
        <topology evidence="24">Single-pass type II membrane protein</topology>
    </subcellularLocation>
    <subcellularLocation>
        <location evidence="2">Golgi apparatus</location>
        <location evidence="2">Golgi stack membrane</location>
        <topology evidence="2">Single-pass type II membrane protein</topology>
    </subcellularLocation>
    <subcellularLocation>
        <location evidence="3">Secreted</location>
    </subcellularLocation>
</comment>
<name>A0A8C7DR50_ONCKI</name>
<dbReference type="Gene3D" id="2.80.10.50">
    <property type="match status" value="1"/>
</dbReference>
<dbReference type="InterPro" id="IPR029044">
    <property type="entry name" value="Nucleotide-diphossugar_trans"/>
</dbReference>
<dbReference type="FunFam" id="2.80.10.50:FF:000018">
    <property type="entry name" value="Polypeptide N-acetylgalactosaminyltransferase"/>
    <property type="match status" value="1"/>
</dbReference>
<dbReference type="GO" id="GO:0032580">
    <property type="term" value="C:Golgi cisterna membrane"/>
    <property type="evidence" value="ECO:0007669"/>
    <property type="project" value="UniProtKB-SubCell"/>
</dbReference>
<dbReference type="InterPro" id="IPR001173">
    <property type="entry name" value="Glyco_trans_2-like"/>
</dbReference>
<dbReference type="PROSITE" id="PS50231">
    <property type="entry name" value="RICIN_B_LECTIN"/>
    <property type="match status" value="1"/>
</dbReference>
<dbReference type="GeneTree" id="ENSGT00940000156958"/>
<dbReference type="GO" id="GO:0004653">
    <property type="term" value="F:polypeptide N-acetylgalactosaminyltransferase activity"/>
    <property type="evidence" value="ECO:0007669"/>
    <property type="project" value="UniProtKB-EC"/>
</dbReference>
<dbReference type="UniPathway" id="UPA00378"/>
<evidence type="ECO:0000256" key="13">
    <source>
        <dbReference type="ARBA" id="ARBA00022968"/>
    </source>
</evidence>
<keyword evidence="12 24" id="KW-0430">Lectin</keyword>
<keyword evidence="17 24" id="KW-0472">Membrane</keyword>
<dbReference type="Gene3D" id="3.90.550.10">
    <property type="entry name" value="Spore Coat Polysaccharide Biosynthesis Protein SpsA, Chain A"/>
    <property type="match status" value="1"/>
</dbReference>
<keyword evidence="9 24" id="KW-0808">Transferase</keyword>